<evidence type="ECO:0000313" key="1">
    <source>
        <dbReference type="EMBL" id="CAG8642332.1"/>
    </source>
</evidence>
<accession>A0ACA9NGH8</accession>
<feature type="non-terminal residue" evidence="1">
    <location>
        <position position="1"/>
    </location>
</feature>
<dbReference type="Proteomes" id="UP000789920">
    <property type="component" value="Unassembled WGS sequence"/>
</dbReference>
<reference evidence="1" key="1">
    <citation type="submission" date="2021-06" db="EMBL/GenBank/DDBJ databases">
        <authorList>
            <person name="Kallberg Y."/>
            <person name="Tangrot J."/>
            <person name="Rosling A."/>
        </authorList>
    </citation>
    <scope>NUCLEOTIDE SEQUENCE</scope>
    <source>
        <strain evidence="1">MA461A</strain>
    </source>
</reference>
<protein>
    <submittedName>
        <fullName evidence="1">6848_t:CDS:1</fullName>
    </submittedName>
</protein>
<sequence length="300" mass="35033">KKEIEIKHLRDTYKIAIYGSKTKIHISDCSNGKNAKNSSNEYGTTFLKNKKSTLSLNEFNDKDPEELLNEFNDEDFDHDHSSKYGTTILNSSLNVFNDEDFEEQPSLLSQILIKFNNKDSEEHKIYLKLIFELQNCELLKPTKNSLNFSLENDKYKKVANKLREKINTLVNNIIELNVDKESNIENKESNIEMIKQNLVDWLTNIISLERTRRLKKKSGAKNFQGYISYLISSTIKISEKYKRNIWNSLNLLIALLLNGVNYESLIETGATAKFFLKIPEYVRQEFYKKVTQNENYEPKS</sequence>
<keyword evidence="2" id="KW-1185">Reference proteome</keyword>
<comment type="caution">
    <text evidence="1">The sequence shown here is derived from an EMBL/GenBank/DDBJ whole genome shotgun (WGS) entry which is preliminary data.</text>
</comment>
<dbReference type="EMBL" id="CAJVQC010012838">
    <property type="protein sequence ID" value="CAG8642332.1"/>
    <property type="molecule type" value="Genomic_DNA"/>
</dbReference>
<evidence type="ECO:0000313" key="2">
    <source>
        <dbReference type="Proteomes" id="UP000789920"/>
    </source>
</evidence>
<feature type="non-terminal residue" evidence="1">
    <location>
        <position position="300"/>
    </location>
</feature>
<proteinExistence type="predicted"/>
<gene>
    <name evidence="1" type="ORF">RPERSI_LOCUS7533</name>
</gene>
<name>A0ACA9NGH8_9GLOM</name>
<organism evidence="1 2">
    <name type="scientific">Racocetra persica</name>
    <dbReference type="NCBI Taxonomy" id="160502"/>
    <lineage>
        <taxon>Eukaryota</taxon>
        <taxon>Fungi</taxon>
        <taxon>Fungi incertae sedis</taxon>
        <taxon>Mucoromycota</taxon>
        <taxon>Glomeromycotina</taxon>
        <taxon>Glomeromycetes</taxon>
        <taxon>Diversisporales</taxon>
        <taxon>Gigasporaceae</taxon>
        <taxon>Racocetra</taxon>
    </lineage>
</organism>